<keyword evidence="7 12" id="KW-0997">Cell inner membrane</keyword>
<evidence type="ECO:0000256" key="7">
    <source>
        <dbReference type="ARBA" id="ARBA00022519"/>
    </source>
</evidence>
<dbReference type="EMBL" id="JAUFPX010000019">
    <property type="protein sequence ID" value="MDN3592907.1"/>
    <property type="molecule type" value="Genomic_DNA"/>
</dbReference>
<feature type="region of interest" description="Disordered" evidence="13">
    <location>
        <begin position="41"/>
        <end position="66"/>
    </location>
</feature>
<keyword evidence="9 12" id="KW-0201">Cytochrome c-type biogenesis</keyword>
<comment type="similarity">
    <text evidence="3 12">Belongs to the CcmD/CycX/HelD family.</text>
</comment>
<evidence type="ECO:0000256" key="3">
    <source>
        <dbReference type="ARBA" id="ARBA00008741"/>
    </source>
</evidence>
<dbReference type="RefSeq" id="WP_238226569.1">
    <property type="nucleotide sequence ID" value="NZ_BPQD01000019.1"/>
</dbReference>
<keyword evidence="15" id="KW-1185">Reference proteome</keyword>
<evidence type="ECO:0000256" key="12">
    <source>
        <dbReference type="RuleBase" id="RU363101"/>
    </source>
</evidence>
<evidence type="ECO:0000256" key="6">
    <source>
        <dbReference type="ARBA" id="ARBA00022475"/>
    </source>
</evidence>
<organism evidence="14 15">
    <name type="scientific">Methylobacterium adhaesivum</name>
    <dbReference type="NCBI Taxonomy" id="333297"/>
    <lineage>
        <taxon>Bacteria</taxon>
        <taxon>Pseudomonadati</taxon>
        <taxon>Pseudomonadota</taxon>
        <taxon>Alphaproteobacteria</taxon>
        <taxon>Hyphomicrobiales</taxon>
        <taxon>Methylobacteriaceae</taxon>
        <taxon>Methylobacterium</taxon>
    </lineage>
</organism>
<gene>
    <name evidence="14" type="primary">ccmD</name>
    <name evidence="14" type="ORF">QWZ12_20120</name>
</gene>
<feature type="compositionally biased region" description="Low complexity" evidence="13">
    <location>
        <begin position="55"/>
        <end position="66"/>
    </location>
</feature>
<dbReference type="NCBIfam" id="TIGR03141">
    <property type="entry name" value="cytochro_ccmD"/>
    <property type="match status" value="1"/>
</dbReference>
<evidence type="ECO:0000256" key="2">
    <source>
        <dbReference type="ARBA" id="ARBA00004377"/>
    </source>
</evidence>
<feature type="transmembrane region" description="Helical" evidence="12">
    <location>
        <begin position="6"/>
        <end position="28"/>
    </location>
</feature>
<sequence>MTGPHAGFILGAYAFTALVIAGLIWQAVRDRREQTRALAALQETAPSVAPPGSRPAPARSPAGAGA</sequence>
<accession>A0ABT8BL42</accession>
<keyword evidence="10 12" id="KW-1133">Transmembrane helix</keyword>
<keyword evidence="11 12" id="KW-0472">Membrane</keyword>
<comment type="subcellular location">
    <subcellularLocation>
        <location evidence="2 12">Cell inner membrane</location>
        <topology evidence="2 12">Single-pass membrane protein</topology>
    </subcellularLocation>
</comment>
<evidence type="ECO:0000313" key="14">
    <source>
        <dbReference type="EMBL" id="MDN3592907.1"/>
    </source>
</evidence>
<evidence type="ECO:0000256" key="13">
    <source>
        <dbReference type="SAM" id="MobiDB-lite"/>
    </source>
</evidence>
<name>A0ABT8BL42_9HYPH</name>
<comment type="function">
    <text evidence="1 12">Required for the export of heme to the periplasm for the biogenesis of c-type cytochromes.</text>
</comment>
<dbReference type="Pfam" id="PF04995">
    <property type="entry name" value="CcmD"/>
    <property type="match status" value="1"/>
</dbReference>
<evidence type="ECO:0000256" key="11">
    <source>
        <dbReference type="ARBA" id="ARBA00023136"/>
    </source>
</evidence>
<evidence type="ECO:0000256" key="9">
    <source>
        <dbReference type="ARBA" id="ARBA00022748"/>
    </source>
</evidence>
<evidence type="ECO:0000313" key="15">
    <source>
        <dbReference type="Proteomes" id="UP001224644"/>
    </source>
</evidence>
<comment type="caution">
    <text evidence="14">The sequence shown here is derived from an EMBL/GenBank/DDBJ whole genome shotgun (WGS) entry which is preliminary data.</text>
</comment>
<evidence type="ECO:0000256" key="10">
    <source>
        <dbReference type="ARBA" id="ARBA00022989"/>
    </source>
</evidence>
<reference evidence="15" key="1">
    <citation type="journal article" date="2019" name="Int. J. Syst. Evol. Microbiol.">
        <title>The Global Catalogue of Microorganisms (GCM) 10K type strain sequencing project: providing services to taxonomists for standard genome sequencing and annotation.</title>
        <authorList>
            <consortium name="The Broad Institute Genomics Platform"/>
            <consortium name="The Broad Institute Genome Sequencing Center for Infectious Disease"/>
            <person name="Wu L."/>
            <person name="Ma J."/>
        </authorList>
    </citation>
    <scope>NUCLEOTIDE SEQUENCE [LARGE SCALE GENOMIC DNA]</scope>
    <source>
        <strain evidence="15">CECT 7069</strain>
    </source>
</reference>
<dbReference type="Proteomes" id="UP001224644">
    <property type="component" value="Unassembled WGS sequence"/>
</dbReference>
<proteinExistence type="inferred from homology"/>
<evidence type="ECO:0000256" key="4">
    <source>
        <dbReference type="ARBA" id="ARBA00016461"/>
    </source>
</evidence>
<keyword evidence="5 12" id="KW-0813">Transport</keyword>
<dbReference type="InterPro" id="IPR007078">
    <property type="entry name" value="Haem_export_protD_CcmD"/>
</dbReference>
<keyword evidence="6 12" id="KW-1003">Cell membrane</keyword>
<protein>
    <recommendedName>
        <fullName evidence="4 12">Heme exporter protein D</fullName>
    </recommendedName>
</protein>
<evidence type="ECO:0000256" key="8">
    <source>
        <dbReference type="ARBA" id="ARBA00022692"/>
    </source>
</evidence>
<evidence type="ECO:0000256" key="5">
    <source>
        <dbReference type="ARBA" id="ARBA00022448"/>
    </source>
</evidence>
<evidence type="ECO:0000256" key="1">
    <source>
        <dbReference type="ARBA" id="ARBA00002442"/>
    </source>
</evidence>
<keyword evidence="8 12" id="KW-0812">Transmembrane</keyword>